<dbReference type="VEuPathDB" id="VectorBase:GBRI017239"/>
<keyword evidence="3" id="KW-1185">Reference proteome</keyword>
<dbReference type="Pfam" id="PF13927">
    <property type="entry name" value="Ig_3"/>
    <property type="match status" value="1"/>
</dbReference>
<dbReference type="CDD" id="cd00096">
    <property type="entry name" value="Ig"/>
    <property type="match status" value="1"/>
</dbReference>
<dbReference type="PANTHER" id="PTHR23278:SF19">
    <property type="entry name" value="OBSCURIN"/>
    <property type="match status" value="1"/>
</dbReference>
<reference evidence="2" key="2">
    <citation type="submission" date="2020-05" db="UniProtKB">
        <authorList>
            <consortium name="EnsemblMetazoa"/>
        </authorList>
    </citation>
    <scope>IDENTIFICATION</scope>
    <source>
        <strain evidence="2">IAEA</strain>
    </source>
</reference>
<dbReference type="InterPro" id="IPR036179">
    <property type="entry name" value="Ig-like_dom_sf"/>
</dbReference>
<feature type="domain" description="Ig-like" evidence="1">
    <location>
        <begin position="88"/>
        <end position="184"/>
    </location>
</feature>
<accession>A0A1A9WF19</accession>
<dbReference type="SMART" id="SM00408">
    <property type="entry name" value="IGc2"/>
    <property type="match status" value="1"/>
</dbReference>
<feature type="domain" description="Ig-like" evidence="1">
    <location>
        <begin position="1"/>
        <end position="80"/>
    </location>
</feature>
<sequence length="204" mass="23273">MLAQVYQMIKCYCYDTRGAHAGTPSHWRDEDVLEDRAVFRTHKEPAELIINPVKEKDAGNFRCRVDFKLSQTRNSNVNLEVVVPPQQPTIFNERRLRIDSRAGPYEEGGNLEVTCVVYGGSPPPTVTWLMNGQLQNSIVDYTYDGTINSKLVVRNLSRIHQHAVYTCQASNFHKKYVSTNITIELYSIPPCICDECRSTSLQME</sequence>
<dbReference type="InterPro" id="IPR007110">
    <property type="entry name" value="Ig-like_dom"/>
</dbReference>
<dbReference type="PANTHER" id="PTHR23278">
    <property type="entry name" value="SIDESTEP PROTEIN"/>
    <property type="match status" value="1"/>
</dbReference>
<protein>
    <recommendedName>
        <fullName evidence="1">Ig-like domain-containing protein</fullName>
    </recommendedName>
</protein>
<evidence type="ECO:0000313" key="2">
    <source>
        <dbReference type="EnsemblMetazoa" id="GBRI017239-PA"/>
    </source>
</evidence>
<dbReference type="SMART" id="SM00409">
    <property type="entry name" value="IG"/>
    <property type="match status" value="2"/>
</dbReference>
<dbReference type="Gene3D" id="2.60.40.10">
    <property type="entry name" value="Immunoglobulins"/>
    <property type="match status" value="2"/>
</dbReference>
<dbReference type="InterPro" id="IPR013783">
    <property type="entry name" value="Ig-like_fold"/>
</dbReference>
<dbReference type="PROSITE" id="PS50835">
    <property type="entry name" value="IG_LIKE"/>
    <property type="match status" value="2"/>
</dbReference>
<dbReference type="InterPro" id="IPR003599">
    <property type="entry name" value="Ig_sub"/>
</dbReference>
<organism evidence="2 3">
    <name type="scientific">Glossina brevipalpis</name>
    <dbReference type="NCBI Taxonomy" id="37001"/>
    <lineage>
        <taxon>Eukaryota</taxon>
        <taxon>Metazoa</taxon>
        <taxon>Ecdysozoa</taxon>
        <taxon>Arthropoda</taxon>
        <taxon>Hexapoda</taxon>
        <taxon>Insecta</taxon>
        <taxon>Pterygota</taxon>
        <taxon>Neoptera</taxon>
        <taxon>Endopterygota</taxon>
        <taxon>Diptera</taxon>
        <taxon>Brachycera</taxon>
        <taxon>Muscomorpha</taxon>
        <taxon>Hippoboscoidea</taxon>
        <taxon>Glossinidae</taxon>
        <taxon>Glossina</taxon>
    </lineage>
</organism>
<dbReference type="AlphaFoldDB" id="A0A1A9WF19"/>
<dbReference type="EnsemblMetazoa" id="GBRI017239-RA">
    <property type="protein sequence ID" value="GBRI017239-PA"/>
    <property type="gene ID" value="GBRI017239"/>
</dbReference>
<evidence type="ECO:0000259" key="1">
    <source>
        <dbReference type="PROSITE" id="PS50835"/>
    </source>
</evidence>
<dbReference type="STRING" id="37001.A0A1A9WF19"/>
<dbReference type="Proteomes" id="UP000091820">
    <property type="component" value="Unassembled WGS sequence"/>
</dbReference>
<proteinExistence type="predicted"/>
<dbReference type="InterPro" id="IPR003598">
    <property type="entry name" value="Ig_sub2"/>
</dbReference>
<evidence type="ECO:0000313" key="3">
    <source>
        <dbReference type="Proteomes" id="UP000091820"/>
    </source>
</evidence>
<name>A0A1A9WF19_9MUSC</name>
<dbReference type="SUPFAM" id="SSF48726">
    <property type="entry name" value="Immunoglobulin"/>
    <property type="match status" value="2"/>
</dbReference>
<reference evidence="3" key="1">
    <citation type="submission" date="2014-03" db="EMBL/GenBank/DDBJ databases">
        <authorList>
            <person name="Aksoy S."/>
            <person name="Warren W."/>
            <person name="Wilson R.K."/>
        </authorList>
    </citation>
    <scope>NUCLEOTIDE SEQUENCE [LARGE SCALE GENOMIC DNA]</scope>
    <source>
        <strain evidence="3">IAEA</strain>
    </source>
</reference>